<proteinExistence type="predicted"/>
<organism evidence="2">
    <name type="scientific">Nothobranchius furzeri</name>
    <name type="common">Turquoise killifish</name>
    <dbReference type="NCBI Taxonomy" id="105023"/>
    <lineage>
        <taxon>Eukaryota</taxon>
        <taxon>Metazoa</taxon>
        <taxon>Chordata</taxon>
        <taxon>Craniata</taxon>
        <taxon>Vertebrata</taxon>
        <taxon>Euteleostomi</taxon>
        <taxon>Actinopterygii</taxon>
        <taxon>Neopterygii</taxon>
        <taxon>Teleostei</taxon>
        <taxon>Neoteleostei</taxon>
        <taxon>Acanthomorphata</taxon>
        <taxon>Ovalentaria</taxon>
        <taxon>Atherinomorphae</taxon>
        <taxon>Cyprinodontiformes</taxon>
        <taxon>Nothobranchiidae</taxon>
        <taxon>Nothobranchius</taxon>
    </lineage>
</organism>
<name>A0A1A8UBL5_NOTFU</name>
<protein>
    <submittedName>
        <fullName evidence="2">Uncharacterized protein</fullName>
    </submittedName>
</protein>
<reference evidence="2" key="1">
    <citation type="submission" date="2016-05" db="EMBL/GenBank/DDBJ databases">
        <authorList>
            <person name="Lavstsen T."/>
            <person name="Jespersen J.S."/>
        </authorList>
    </citation>
    <scope>NUCLEOTIDE SEQUENCE</scope>
    <source>
        <tissue evidence="2">Brain</tissue>
    </source>
</reference>
<feature type="compositionally biased region" description="Polar residues" evidence="1">
    <location>
        <begin position="73"/>
        <end position="89"/>
    </location>
</feature>
<gene>
    <name evidence="2" type="primary">Nfu_g_1_004667</name>
</gene>
<feature type="region of interest" description="Disordered" evidence="1">
    <location>
        <begin position="1"/>
        <end position="38"/>
    </location>
</feature>
<feature type="region of interest" description="Disordered" evidence="1">
    <location>
        <begin position="72"/>
        <end position="91"/>
    </location>
</feature>
<sequence>MITLPGQTYTLSSWTGRTLESTPPGSPTPHISQPLPWPEPPPAAHLNFLDLHKLSSLHVSLLDLSPCKPLNLDRTTPPSNQFPPLQTASPPHKSDFPFLPQTGSNSDLSTVFPHQPPCARTQLRLRCSLGFPSINPYLNLLNRLRSDSVCRGLVFFTTT</sequence>
<accession>A0A1A8UBL5</accession>
<dbReference type="EMBL" id="HAEJ01004549">
    <property type="protein sequence ID" value="SBS45006.1"/>
    <property type="molecule type" value="Transcribed_RNA"/>
</dbReference>
<feature type="compositionally biased region" description="Polar residues" evidence="1">
    <location>
        <begin position="1"/>
        <end position="23"/>
    </location>
</feature>
<reference evidence="2" key="2">
    <citation type="submission" date="2016-06" db="EMBL/GenBank/DDBJ databases">
        <title>The genome of a short-lived fish provides insights into sex chromosome evolution and the genetic control of aging.</title>
        <authorList>
            <person name="Reichwald K."/>
            <person name="Felder M."/>
            <person name="Petzold A."/>
            <person name="Koch P."/>
            <person name="Groth M."/>
            <person name="Platzer M."/>
        </authorList>
    </citation>
    <scope>NUCLEOTIDE SEQUENCE</scope>
    <source>
        <tissue evidence="2">Brain</tissue>
    </source>
</reference>
<dbReference type="AlphaFoldDB" id="A0A1A8UBL5"/>
<evidence type="ECO:0000256" key="1">
    <source>
        <dbReference type="SAM" id="MobiDB-lite"/>
    </source>
</evidence>
<evidence type="ECO:0000313" key="2">
    <source>
        <dbReference type="EMBL" id="SBS45006.1"/>
    </source>
</evidence>